<comment type="caution">
    <text evidence="2">The sequence shown here is derived from an EMBL/GenBank/DDBJ whole genome shotgun (WGS) entry which is preliminary data.</text>
</comment>
<name>A0A0G1II48_9BACT</name>
<evidence type="ECO:0000313" key="2">
    <source>
        <dbReference type="EMBL" id="KKT22869.1"/>
    </source>
</evidence>
<dbReference type="AlphaFoldDB" id="A0A0G1II48"/>
<feature type="chain" id="PRO_5002537654" evidence="1">
    <location>
        <begin position="35"/>
        <end position="504"/>
    </location>
</feature>
<keyword evidence="1" id="KW-0732">Signal</keyword>
<dbReference type="Proteomes" id="UP000033831">
    <property type="component" value="Unassembled WGS sequence"/>
</dbReference>
<organism evidence="2 3">
    <name type="scientific">Candidatus Nomurabacteria bacterium GW2011_GWF2_43_8</name>
    <dbReference type="NCBI Taxonomy" id="1618779"/>
    <lineage>
        <taxon>Bacteria</taxon>
        <taxon>Candidatus Nomuraibacteriota</taxon>
    </lineage>
</organism>
<dbReference type="EMBL" id="LCGX01000029">
    <property type="protein sequence ID" value="KKT22869.1"/>
    <property type="molecule type" value="Genomic_DNA"/>
</dbReference>
<protein>
    <submittedName>
        <fullName evidence="2">Uncharacterized protein</fullName>
    </submittedName>
</protein>
<evidence type="ECO:0000256" key="1">
    <source>
        <dbReference type="SAM" id="SignalP"/>
    </source>
</evidence>
<feature type="signal peptide" evidence="1">
    <location>
        <begin position="1"/>
        <end position="34"/>
    </location>
</feature>
<sequence length="504" mass="55129">MVYYKIIMRHKFFKVFAFMLFVLTTGAFFGLASAEDQTYTTFSQIRSILRPATPEAEIISGSNDDQTSALSPRIRTVVRSSAPRAKIISDNKDTNNLATDVLLSYSSAEPNNLYWDSTFKEVSAINFNPSVLPSGNGHKSFKKMATSGTTFQIDGADYKIVQEKFEERGLDNYSWFGYVEDSQFLSHFAVYNGAVAGEIWLPNGGHRSVLTRGGQQFLVKWDEEEISRGLADDQIPDFSFGLGDTGAPGGTTHEIRRRLSSLSCPKGQELVWEKPLLYIYDTTALQWFRGDEDALQTFAQASADGVNAVHVNSLIPNYRVRLAGVREVKYTSAGELSADAGWMQISEEVADLKAKTGAIEVGFIIGTTEGMGVGLAGGGFADPDRHPPIHVFRAGGGVDTAIHEEGHNDGAGHQIEDWVGWMPAPFAYDWFKDGLGRGIMAIWRSDLCPNDCLALPVLSNPNVFVNEGRELGLAGVPVGVPGKAENWRMPALAYPAFGVNPVCK</sequence>
<gene>
    <name evidence="2" type="ORF">UW07_C0029G0003</name>
</gene>
<reference evidence="2 3" key="1">
    <citation type="journal article" date="2015" name="Nature">
        <title>rRNA introns, odd ribosomes, and small enigmatic genomes across a large radiation of phyla.</title>
        <authorList>
            <person name="Brown C.T."/>
            <person name="Hug L.A."/>
            <person name="Thomas B.C."/>
            <person name="Sharon I."/>
            <person name="Castelle C.J."/>
            <person name="Singh A."/>
            <person name="Wilkins M.J."/>
            <person name="Williams K.H."/>
            <person name="Banfield J.F."/>
        </authorList>
    </citation>
    <scope>NUCLEOTIDE SEQUENCE [LARGE SCALE GENOMIC DNA]</scope>
</reference>
<accession>A0A0G1II48</accession>
<evidence type="ECO:0000313" key="3">
    <source>
        <dbReference type="Proteomes" id="UP000033831"/>
    </source>
</evidence>
<proteinExistence type="predicted"/>